<dbReference type="HOGENOM" id="CLU_1439022_0_0_4"/>
<proteinExistence type="predicted"/>
<name>C0DXH6_EIKCO</name>
<sequence>MAGEEMDVFMLAGGLVGSAADIVVGYEEAELAFAVGGRGEVEGVGGTAVDHFGGFERVDAFGGDMLPQAEFFHDAARGVGEGDFAAVVGRVGQGFLAALFDEQDVQAAGGGCGGEAETGRAGADNDDIASVLHGEAPLGVAGKWLCRIIPQVCGRLRGGCGETGFQVAYLQSGYLKIVWRYSLVLLRL</sequence>
<protein>
    <submittedName>
        <fullName evidence="1">Uncharacterized protein</fullName>
    </submittedName>
</protein>
<comment type="caution">
    <text evidence="1">The sequence shown here is derived from an EMBL/GenBank/DDBJ whole genome shotgun (WGS) entry which is preliminary data.</text>
</comment>
<gene>
    <name evidence="1" type="ORF">EIKCOROL_02085</name>
</gene>
<dbReference type="Proteomes" id="UP000005837">
    <property type="component" value="Unassembled WGS sequence"/>
</dbReference>
<accession>C0DXH6</accession>
<evidence type="ECO:0000313" key="2">
    <source>
        <dbReference type="Proteomes" id="UP000005837"/>
    </source>
</evidence>
<reference evidence="1 2" key="1">
    <citation type="submission" date="2009-01" db="EMBL/GenBank/DDBJ databases">
        <authorList>
            <person name="Fulton L."/>
            <person name="Clifton S."/>
            <person name="Chinwalla A.T."/>
            <person name="Mitreva M."/>
            <person name="Sodergren E."/>
            <person name="Weinstock G."/>
            <person name="Clifton S."/>
            <person name="Dooling D.J."/>
            <person name="Fulton B."/>
            <person name="Minx P."/>
            <person name="Pepin K.H."/>
            <person name="Johnson M."/>
            <person name="Bhonagiri V."/>
            <person name="Nash W.E."/>
            <person name="Mardis E.R."/>
            <person name="Wilson R.K."/>
        </authorList>
    </citation>
    <scope>NUCLEOTIDE SEQUENCE [LARGE SCALE GENOMIC DNA]</scope>
    <source>
        <strain evidence="1 2">ATCC 23834</strain>
    </source>
</reference>
<dbReference type="AlphaFoldDB" id="C0DXH6"/>
<organism evidence="1 2">
    <name type="scientific">Eikenella corrodens ATCC 23834</name>
    <dbReference type="NCBI Taxonomy" id="546274"/>
    <lineage>
        <taxon>Bacteria</taxon>
        <taxon>Pseudomonadati</taxon>
        <taxon>Pseudomonadota</taxon>
        <taxon>Betaproteobacteria</taxon>
        <taxon>Neisseriales</taxon>
        <taxon>Neisseriaceae</taxon>
        <taxon>Eikenella</taxon>
    </lineage>
</organism>
<dbReference type="EMBL" id="ACEA01000044">
    <property type="protein sequence ID" value="EEG23258.1"/>
    <property type="molecule type" value="Genomic_DNA"/>
</dbReference>
<evidence type="ECO:0000313" key="1">
    <source>
        <dbReference type="EMBL" id="EEG23258.1"/>
    </source>
</evidence>